<comment type="caution">
    <text evidence="1">The sequence shown here is derived from an EMBL/GenBank/DDBJ whole genome shotgun (WGS) entry which is preliminary data.</text>
</comment>
<proteinExistence type="predicted"/>
<dbReference type="AlphaFoldDB" id="A0A0V1KEJ1"/>
<dbReference type="Proteomes" id="UP000054826">
    <property type="component" value="Unassembled WGS sequence"/>
</dbReference>
<name>A0A0V1KEJ1_TRIPS</name>
<protein>
    <submittedName>
        <fullName evidence="1">Uncharacterized protein</fullName>
    </submittedName>
</protein>
<evidence type="ECO:0000313" key="1">
    <source>
        <dbReference type="EMBL" id="KRZ45632.1"/>
    </source>
</evidence>
<sequence length="124" mass="14530">MILYAYKLFWLPVSFFSNFEFTKDSKAVESEDVLIKKKVPTEFVLDKTFVIQEVEDWIQHRKDKAKNPGKVDELLFAASLKCPSECLSFLEENPTKHELCLLKCQKKILKQNSSHYNFIPLLID</sequence>
<dbReference type="EMBL" id="JYDV01000002">
    <property type="protein sequence ID" value="KRZ45632.1"/>
    <property type="molecule type" value="Genomic_DNA"/>
</dbReference>
<accession>A0A0V1KEJ1</accession>
<gene>
    <name evidence="1" type="ORF">T4C_10093</name>
</gene>
<reference evidence="1 2" key="1">
    <citation type="submission" date="2015-01" db="EMBL/GenBank/DDBJ databases">
        <title>Evolution of Trichinella species and genotypes.</title>
        <authorList>
            <person name="Korhonen P.K."/>
            <person name="Edoardo P."/>
            <person name="Giuseppe L.R."/>
            <person name="Gasser R.B."/>
        </authorList>
    </citation>
    <scope>NUCLEOTIDE SEQUENCE [LARGE SCALE GENOMIC DNA]</scope>
    <source>
        <strain evidence="1">ISS176</strain>
    </source>
</reference>
<evidence type="ECO:0000313" key="2">
    <source>
        <dbReference type="Proteomes" id="UP000054826"/>
    </source>
</evidence>
<organism evidence="1 2">
    <name type="scientific">Trichinella pseudospiralis</name>
    <name type="common">Parasitic roundworm</name>
    <dbReference type="NCBI Taxonomy" id="6337"/>
    <lineage>
        <taxon>Eukaryota</taxon>
        <taxon>Metazoa</taxon>
        <taxon>Ecdysozoa</taxon>
        <taxon>Nematoda</taxon>
        <taxon>Enoplea</taxon>
        <taxon>Dorylaimia</taxon>
        <taxon>Trichinellida</taxon>
        <taxon>Trichinellidae</taxon>
        <taxon>Trichinella</taxon>
    </lineage>
</organism>